<dbReference type="RefSeq" id="WP_193529400.1">
    <property type="nucleotide sequence ID" value="NZ_JADCJZ010000001.1"/>
</dbReference>
<dbReference type="Gene3D" id="3.40.50.20">
    <property type="match status" value="1"/>
</dbReference>
<dbReference type="Gene3D" id="3.30.470.20">
    <property type="entry name" value="ATP-grasp fold, B domain"/>
    <property type="match status" value="1"/>
</dbReference>
<dbReference type="InterPro" id="IPR011761">
    <property type="entry name" value="ATP-grasp"/>
</dbReference>
<dbReference type="PROSITE" id="PS50975">
    <property type="entry name" value="ATP_GRASP"/>
    <property type="match status" value="1"/>
</dbReference>
<keyword evidence="1" id="KW-0436">Ligase</keyword>
<reference evidence="6 7" key="1">
    <citation type="submission" date="2020-10" db="EMBL/GenBank/DDBJ databases">
        <title>ChiBAC.</title>
        <authorList>
            <person name="Zenner C."/>
            <person name="Hitch T.C.A."/>
            <person name="Clavel T."/>
        </authorList>
    </citation>
    <scope>NUCLEOTIDE SEQUENCE [LARGE SCALE GENOMIC DNA]</scope>
    <source>
        <strain evidence="6 7">DSM 107455</strain>
    </source>
</reference>
<dbReference type="InterPro" id="IPR013815">
    <property type="entry name" value="ATP_grasp_subdomain_1"/>
</dbReference>
<keyword evidence="3 4" id="KW-0067">ATP-binding</keyword>
<dbReference type="Pfam" id="PF13535">
    <property type="entry name" value="ATP-grasp_4"/>
    <property type="match status" value="1"/>
</dbReference>
<evidence type="ECO:0000256" key="1">
    <source>
        <dbReference type="ARBA" id="ARBA00022598"/>
    </source>
</evidence>
<dbReference type="SUPFAM" id="SSF52440">
    <property type="entry name" value="PreATP-grasp domain"/>
    <property type="match status" value="1"/>
</dbReference>
<evidence type="ECO:0000256" key="3">
    <source>
        <dbReference type="ARBA" id="ARBA00022840"/>
    </source>
</evidence>
<dbReference type="Gene3D" id="3.30.1490.20">
    <property type="entry name" value="ATP-grasp fold, A domain"/>
    <property type="match status" value="1"/>
</dbReference>
<evidence type="ECO:0000256" key="4">
    <source>
        <dbReference type="PROSITE-ProRule" id="PRU00409"/>
    </source>
</evidence>
<organism evidence="6 7">
    <name type="scientific">Thermophilibacter gallinarum</name>
    <dbReference type="NCBI Taxonomy" id="2779357"/>
    <lineage>
        <taxon>Bacteria</taxon>
        <taxon>Bacillati</taxon>
        <taxon>Actinomycetota</taxon>
        <taxon>Coriobacteriia</taxon>
        <taxon>Coriobacteriales</taxon>
        <taxon>Atopobiaceae</taxon>
        <taxon>Thermophilibacter</taxon>
    </lineage>
</organism>
<evidence type="ECO:0000256" key="2">
    <source>
        <dbReference type="ARBA" id="ARBA00022741"/>
    </source>
</evidence>
<dbReference type="InterPro" id="IPR016185">
    <property type="entry name" value="PreATP-grasp_dom_sf"/>
</dbReference>
<sequence length="432" mass="49029">MGETKMRETSHRLVVLGSMDEFVELVRMAQRRGIYVIVCDGYENGPAKRVADKAYTIDVRDTEAVAKMCARERADGIISSFSDVLAENLVAIAERTGLPTYLDSEHLRFLRDKVLMKGMFDELGVPHPKSVMVRRETAPEDLEDLRFPCVVKPVDAYGSHGIHVIDGPEEAIEYFDETSSFSDADYIIAEEYNDGFEFNMMNWIVDGEPVVLEIADREKSHEIAHATPHVSRIVYPSRLTDIVIEEARDIVSRVARYVGMEDGPLCMQFFWSEGRGLQVCECAGRIFGYEHELLELASDVSVEELLLDYVYDRDRVRERLAGHSPYLDRVSAGLYFHGYEGSIASIEGLEEAESMPEVRDVLSYYAPGEFIRHGVGDKPYVIRIYLAAGSYEEIDDVTNRLFDVVRVRAEDGSNLLYHSEMVAYDGVWRSHE</sequence>
<accession>A0ABR9QSF7</accession>
<keyword evidence="7" id="KW-1185">Reference proteome</keyword>
<evidence type="ECO:0000313" key="7">
    <source>
        <dbReference type="Proteomes" id="UP001194273"/>
    </source>
</evidence>
<proteinExistence type="predicted"/>
<dbReference type="PANTHER" id="PTHR43055">
    <property type="entry name" value="FORMATE-DEPENDENT PHOSPHORIBOSYLGLYCINAMIDE FORMYLTRANSFERASE"/>
    <property type="match status" value="1"/>
</dbReference>
<dbReference type="EMBL" id="JADCJZ010000001">
    <property type="protein sequence ID" value="MBE5024003.1"/>
    <property type="molecule type" value="Genomic_DNA"/>
</dbReference>
<dbReference type="PANTHER" id="PTHR43055:SF1">
    <property type="entry name" value="FORMATE-DEPENDENT PHOSPHORIBOSYLGLYCINAMIDE FORMYLTRANSFERASE"/>
    <property type="match status" value="1"/>
</dbReference>
<dbReference type="SUPFAM" id="SSF56059">
    <property type="entry name" value="Glutathione synthetase ATP-binding domain-like"/>
    <property type="match status" value="1"/>
</dbReference>
<comment type="caution">
    <text evidence="6">The sequence shown here is derived from an EMBL/GenBank/DDBJ whole genome shotgun (WGS) entry which is preliminary data.</text>
</comment>
<feature type="domain" description="ATP-grasp" evidence="5">
    <location>
        <begin position="117"/>
        <end position="311"/>
    </location>
</feature>
<protein>
    <submittedName>
        <fullName evidence="6">ATP-grasp domain-containing protein</fullName>
    </submittedName>
</protein>
<name>A0ABR9QSF7_9ACTN</name>
<gene>
    <name evidence="6" type="ORF">INF26_03945</name>
</gene>
<keyword evidence="2 4" id="KW-0547">Nucleotide-binding</keyword>
<dbReference type="Proteomes" id="UP001194273">
    <property type="component" value="Unassembled WGS sequence"/>
</dbReference>
<evidence type="ECO:0000313" key="6">
    <source>
        <dbReference type="EMBL" id="MBE5024003.1"/>
    </source>
</evidence>
<evidence type="ECO:0000259" key="5">
    <source>
        <dbReference type="PROSITE" id="PS50975"/>
    </source>
</evidence>